<protein>
    <submittedName>
        <fullName evidence="2">PITH domain-containing protein 1 isoform X1</fullName>
    </submittedName>
</protein>
<dbReference type="Proteomes" id="UP000694863">
    <property type="component" value="Unplaced"/>
</dbReference>
<accession>A0AC55DTN6</accession>
<sequence>MVQLGKWRPREARGRRGVRTDGGALRLPPGPHGGLILSPVGAQTGKSEGVVVFEAQVLNTWGGGGLESGGRYTHIPHTHTHTHTPKKHPGTISTHHSGSWWMVEVRAWVFHKANRAGVAFCTAPQSQSRLEAAKHFRFSANPCCFLLPTSHPFQYVESDADEELLFNIPFTGNVKLKGIIVMGEDDDSHPSEMRLYKNIPQMSFGDTDREPDQTFSLNRDVTGELEYATNFTDMK</sequence>
<organism evidence="1 2">
    <name type="scientific">Echinops telfairi</name>
    <name type="common">Lesser hedgehog tenrec</name>
    <dbReference type="NCBI Taxonomy" id="9371"/>
    <lineage>
        <taxon>Eukaryota</taxon>
        <taxon>Metazoa</taxon>
        <taxon>Chordata</taxon>
        <taxon>Craniata</taxon>
        <taxon>Vertebrata</taxon>
        <taxon>Euteleostomi</taxon>
        <taxon>Mammalia</taxon>
        <taxon>Eutheria</taxon>
        <taxon>Afrotheria</taxon>
        <taxon>Tenrecidae</taxon>
        <taxon>Tenrecinae</taxon>
        <taxon>Echinops</taxon>
    </lineage>
</organism>
<evidence type="ECO:0000313" key="1">
    <source>
        <dbReference type="Proteomes" id="UP000694863"/>
    </source>
</evidence>
<reference evidence="2" key="1">
    <citation type="submission" date="2025-08" db="UniProtKB">
        <authorList>
            <consortium name="RefSeq"/>
        </authorList>
    </citation>
    <scope>IDENTIFICATION</scope>
</reference>
<keyword evidence="1" id="KW-1185">Reference proteome</keyword>
<dbReference type="RefSeq" id="XP_045155109.1">
    <property type="nucleotide sequence ID" value="XM_045299174.1"/>
</dbReference>
<proteinExistence type="predicted"/>
<evidence type="ECO:0000313" key="2">
    <source>
        <dbReference type="RefSeq" id="XP_045155109.1"/>
    </source>
</evidence>
<gene>
    <name evidence="2" type="primary">PITHD1</name>
</gene>
<name>A0AC55DTN6_ECHTE</name>